<dbReference type="Gene3D" id="3.40.50.720">
    <property type="entry name" value="NAD(P)-binding Rossmann-like Domain"/>
    <property type="match status" value="1"/>
</dbReference>
<evidence type="ECO:0000256" key="10">
    <source>
        <dbReference type="ARBA" id="ARBA00022984"/>
    </source>
</evidence>
<dbReference type="InterPro" id="IPR013221">
    <property type="entry name" value="Mur_ligase_cen"/>
</dbReference>
<evidence type="ECO:0000259" key="17">
    <source>
        <dbReference type="Pfam" id="PF08245"/>
    </source>
</evidence>
<dbReference type="AlphaFoldDB" id="A0A940DF01"/>
<evidence type="ECO:0000256" key="3">
    <source>
        <dbReference type="ARBA" id="ARBA00012211"/>
    </source>
</evidence>
<dbReference type="GO" id="GO:0005524">
    <property type="term" value="F:ATP binding"/>
    <property type="evidence" value="ECO:0007669"/>
    <property type="project" value="UniProtKB-KW"/>
</dbReference>
<feature type="domain" description="Mur ligase C-terminal" evidence="16">
    <location>
        <begin position="313"/>
        <end position="442"/>
    </location>
</feature>
<dbReference type="Proteomes" id="UP000727857">
    <property type="component" value="Unassembled WGS sequence"/>
</dbReference>
<reference evidence="18" key="1">
    <citation type="submission" date="2020-10" db="EMBL/GenBank/DDBJ databases">
        <authorList>
            <person name="Gilroy R."/>
        </authorList>
    </citation>
    <scope>NUCLEOTIDE SEQUENCE</scope>
    <source>
        <strain evidence="18">517</strain>
    </source>
</reference>
<dbReference type="Pfam" id="PF01225">
    <property type="entry name" value="Mur_ligase"/>
    <property type="match status" value="1"/>
</dbReference>
<keyword evidence="10" id="KW-0573">Peptidoglycan synthesis</keyword>
<dbReference type="GO" id="GO:0005737">
    <property type="term" value="C:cytoplasm"/>
    <property type="evidence" value="ECO:0007669"/>
    <property type="project" value="UniProtKB-SubCell"/>
</dbReference>
<comment type="pathway">
    <text evidence="2">Cell wall biogenesis; peptidoglycan biosynthesis.</text>
</comment>
<dbReference type="NCBIfam" id="TIGR01082">
    <property type="entry name" value="murC"/>
    <property type="match status" value="1"/>
</dbReference>
<dbReference type="EC" id="6.3.2.8" evidence="3 14"/>
<evidence type="ECO:0000256" key="7">
    <source>
        <dbReference type="ARBA" id="ARBA00022741"/>
    </source>
</evidence>
<gene>
    <name evidence="18" type="primary">murC</name>
    <name evidence="18" type="ORF">IAB16_01135</name>
</gene>
<dbReference type="InterPro" id="IPR036565">
    <property type="entry name" value="Mur-like_cat_sf"/>
</dbReference>
<sequence length="452" mass="49304">MLFGDRIKRVHFIGIGGISMSALAKLTILRGCAVTGSDRRYSAEAESLTEWGAYVYVGSNEEIIKLADLVVYSQAIPACDPELEACRKYNVKTIRRDYFLAKIAAGYDAVVAVAGTHGKTTVTAMLARIFREAGELFTAHVGGNTFDAGNLIYKGDKYFVTEACEYKRSFLALRPDVAVVLNVEADHPDTYRDKDELFAAFASFIMNVRDGGVAVVNADIEFYRMNKCTYKDMYTFSVDTPSDCRAVNIRLLSNGRYGFSILHKGYPNSDVSLKIAGKHNVSNALAAYLAATACGIDRDAVIRGLESFGGVSGRYEFKGFCAGAEVYVDYAHHPTEVRAAIATALTGAAAGRVITVFQPHTLSRTEALFDGFMNAFCDSDAVFVFKEYKARETSGGKTAYELYEGLKERRDEVYYYDDVITLANAVIGYCAPGDVLLVLGAGDISSLSSLIV</sequence>
<evidence type="ECO:0000256" key="8">
    <source>
        <dbReference type="ARBA" id="ARBA00022840"/>
    </source>
</evidence>
<evidence type="ECO:0000256" key="5">
    <source>
        <dbReference type="ARBA" id="ARBA00022598"/>
    </source>
</evidence>
<comment type="catalytic activity">
    <reaction evidence="13">
        <text>UDP-N-acetyl-alpha-D-muramate + L-alanine + ATP = UDP-N-acetyl-alpha-D-muramoyl-L-alanine + ADP + phosphate + H(+)</text>
        <dbReference type="Rhea" id="RHEA:23372"/>
        <dbReference type="ChEBI" id="CHEBI:15378"/>
        <dbReference type="ChEBI" id="CHEBI:30616"/>
        <dbReference type="ChEBI" id="CHEBI:43474"/>
        <dbReference type="ChEBI" id="CHEBI:57972"/>
        <dbReference type="ChEBI" id="CHEBI:70757"/>
        <dbReference type="ChEBI" id="CHEBI:83898"/>
        <dbReference type="ChEBI" id="CHEBI:456216"/>
        <dbReference type="EC" id="6.3.2.8"/>
    </reaction>
</comment>
<evidence type="ECO:0000313" key="18">
    <source>
        <dbReference type="EMBL" id="MBO8423615.1"/>
    </source>
</evidence>
<dbReference type="InterPro" id="IPR004101">
    <property type="entry name" value="Mur_ligase_C"/>
</dbReference>
<keyword evidence="5 18" id="KW-0436">Ligase</keyword>
<reference evidence="18" key="2">
    <citation type="journal article" date="2021" name="PeerJ">
        <title>Extensive microbial diversity within the chicken gut microbiome revealed by metagenomics and culture.</title>
        <authorList>
            <person name="Gilroy R."/>
            <person name="Ravi A."/>
            <person name="Getino M."/>
            <person name="Pursley I."/>
            <person name="Horton D.L."/>
            <person name="Alikhan N.F."/>
            <person name="Baker D."/>
            <person name="Gharbi K."/>
            <person name="Hall N."/>
            <person name="Watson M."/>
            <person name="Adriaenssens E.M."/>
            <person name="Foster-Nyarko E."/>
            <person name="Jarju S."/>
            <person name="Secka A."/>
            <person name="Antonio M."/>
            <person name="Oren A."/>
            <person name="Chaudhuri R.R."/>
            <person name="La Ragione R."/>
            <person name="Hildebrand F."/>
            <person name="Pallen M.J."/>
        </authorList>
    </citation>
    <scope>NUCLEOTIDE SEQUENCE</scope>
    <source>
        <strain evidence="18">517</strain>
    </source>
</reference>
<dbReference type="PANTHER" id="PTHR43445:SF3">
    <property type="entry name" value="UDP-N-ACETYLMURAMATE--L-ALANINE LIGASE"/>
    <property type="match status" value="1"/>
</dbReference>
<evidence type="ECO:0000256" key="12">
    <source>
        <dbReference type="ARBA" id="ARBA00023316"/>
    </source>
</evidence>
<dbReference type="GO" id="GO:0051301">
    <property type="term" value="P:cell division"/>
    <property type="evidence" value="ECO:0007669"/>
    <property type="project" value="UniProtKB-KW"/>
</dbReference>
<evidence type="ECO:0000313" key="19">
    <source>
        <dbReference type="Proteomes" id="UP000727857"/>
    </source>
</evidence>
<evidence type="ECO:0000256" key="2">
    <source>
        <dbReference type="ARBA" id="ARBA00004752"/>
    </source>
</evidence>
<evidence type="ECO:0000259" key="15">
    <source>
        <dbReference type="Pfam" id="PF01225"/>
    </source>
</evidence>
<keyword evidence="12" id="KW-0961">Cell wall biogenesis/degradation</keyword>
<dbReference type="Pfam" id="PF08245">
    <property type="entry name" value="Mur_ligase_M"/>
    <property type="match status" value="1"/>
</dbReference>
<dbReference type="GO" id="GO:0009252">
    <property type="term" value="P:peptidoglycan biosynthetic process"/>
    <property type="evidence" value="ECO:0007669"/>
    <property type="project" value="UniProtKB-UniRule"/>
</dbReference>
<comment type="caution">
    <text evidence="18">The sequence shown here is derived from an EMBL/GenBank/DDBJ whole genome shotgun (WGS) entry which is preliminary data.</text>
</comment>
<evidence type="ECO:0000256" key="1">
    <source>
        <dbReference type="ARBA" id="ARBA00004496"/>
    </source>
</evidence>
<dbReference type="SUPFAM" id="SSF53244">
    <property type="entry name" value="MurD-like peptide ligases, peptide-binding domain"/>
    <property type="match status" value="1"/>
</dbReference>
<keyword evidence="6" id="KW-0132">Cell division</keyword>
<dbReference type="Pfam" id="PF02875">
    <property type="entry name" value="Mur_ligase_C"/>
    <property type="match status" value="1"/>
</dbReference>
<dbReference type="InterPro" id="IPR000713">
    <property type="entry name" value="Mur_ligase_N"/>
</dbReference>
<organism evidence="18 19">
    <name type="scientific">Candidatus Stercoripulliclostridium pullicola</name>
    <dbReference type="NCBI Taxonomy" id="2840953"/>
    <lineage>
        <taxon>Bacteria</taxon>
        <taxon>Bacillati</taxon>
        <taxon>Bacillota</taxon>
        <taxon>Clostridia</taxon>
        <taxon>Eubacteriales</taxon>
        <taxon>Candidatus Stercoripulliclostridium</taxon>
    </lineage>
</organism>
<dbReference type="Gene3D" id="3.40.1190.10">
    <property type="entry name" value="Mur-like, catalytic domain"/>
    <property type="match status" value="1"/>
</dbReference>
<dbReference type="InterPro" id="IPR005758">
    <property type="entry name" value="UDP-N-AcMur_Ala_ligase_MurC"/>
</dbReference>
<proteinExistence type="predicted"/>
<dbReference type="GO" id="GO:0008360">
    <property type="term" value="P:regulation of cell shape"/>
    <property type="evidence" value="ECO:0007669"/>
    <property type="project" value="UniProtKB-KW"/>
</dbReference>
<evidence type="ECO:0000259" key="16">
    <source>
        <dbReference type="Pfam" id="PF02875"/>
    </source>
</evidence>
<dbReference type="PANTHER" id="PTHR43445">
    <property type="entry name" value="UDP-N-ACETYLMURAMATE--L-ALANINE LIGASE-RELATED"/>
    <property type="match status" value="1"/>
</dbReference>
<keyword evidence="7" id="KW-0547">Nucleotide-binding</keyword>
<dbReference type="InterPro" id="IPR050061">
    <property type="entry name" value="MurCDEF_pg_biosynth"/>
</dbReference>
<dbReference type="SUPFAM" id="SSF51984">
    <property type="entry name" value="MurCD N-terminal domain"/>
    <property type="match status" value="1"/>
</dbReference>
<keyword evidence="4" id="KW-0963">Cytoplasm</keyword>
<comment type="subcellular location">
    <subcellularLocation>
        <location evidence="1">Cytoplasm</location>
    </subcellularLocation>
</comment>
<dbReference type="EMBL" id="JADINF010000028">
    <property type="protein sequence ID" value="MBO8423615.1"/>
    <property type="molecule type" value="Genomic_DNA"/>
</dbReference>
<dbReference type="GO" id="GO:0008763">
    <property type="term" value="F:UDP-N-acetylmuramate-L-alanine ligase activity"/>
    <property type="evidence" value="ECO:0007669"/>
    <property type="project" value="UniProtKB-UniRule"/>
</dbReference>
<keyword evidence="11" id="KW-0131">Cell cycle</keyword>
<feature type="domain" description="Mur ligase N-terminal catalytic" evidence="15">
    <location>
        <begin position="10"/>
        <end position="107"/>
    </location>
</feature>
<protein>
    <recommendedName>
        <fullName evidence="3 14">UDP-N-acetylmuramate--L-alanine ligase</fullName>
        <ecNumber evidence="3 14">6.3.2.8</ecNumber>
    </recommendedName>
</protein>
<accession>A0A940DF01</accession>
<keyword evidence="9" id="KW-0133">Cell shape</keyword>
<evidence type="ECO:0000256" key="4">
    <source>
        <dbReference type="ARBA" id="ARBA00022490"/>
    </source>
</evidence>
<evidence type="ECO:0000256" key="6">
    <source>
        <dbReference type="ARBA" id="ARBA00022618"/>
    </source>
</evidence>
<dbReference type="GO" id="GO:0071555">
    <property type="term" value="P:cell wall organization"/>
    <property type="evidence" value="ECO:0007669"/>
    <property type="project" value="UniProtKB-KW"/>
</dbReference>
<keyword evidence="8" id="KW-0067">ATP-binding</keyword>
<feature type="domain" description="Mur ligase central" evidence="17">
    <location>
        <begin position="113"/>
        <end position="291"/>
    </location>
</feature>
<evidence type="ECO:0000256" key="9">
    <source>
        <dbReference type="ARBA" id="ARBA00022960"/>
    </source>
</evidence>
<dbReference type="InterPro" id="IPR036615">
    <property type="entry name" value="Mur_ligase_C_dom_sf"/>
</dbReference>
<evidence type="ECO:0000256" key="14">
    <source>
        <dbReference type="NCBIfam" id="TIGR01082"/>
    </source>
</evidence>
<evidence type="ECO:0000256" key="11">
    <source>
        <dbReference type="ARBA" id="ARBA00023306"/>
    </source>
</evidence>
<name>A0A940DF01_9FIRM</name>
<dbReference type="SUPFAM" id="SSF53623">
    <property type="entry name" value="MurD-like peptide ligases, catalytic domain"/>
    <property type="match status" value="1"/>
</dbReference>
<evidence type="ECO:0000256" key="13">
    <source>
        <dbReference type="ARBA" id="ARBA00047833"/>
    </source>
</evidence>
<dbReference type="Gene3D" id="3.90.190.20">
    <property type="entry name" value="Mur ligase, C-terminal domain"/>
    <property type="match status" value="1"/>
</dbReference>